<dbReference type="CDD" id="cd09917">
    <property type="entry name" value="F-box_SF"/>
    <property type="match status" value="1"/>
</dbReference>
<evidence type="ECO:0000313" key="3">
    <source>
        <dbReference type="Proteomes" id="UP000016933"/>
    </source>
</evidence>
<dbReference type="eggNOG" id="ENOG502SSJX">
    <property type="taxonomic scope" value="Eukaryota"/>
</dbReference>
<gene>
    <name evidence="2" type="ORF">DOTSEDRAFT_74705</name>
</gene>
<proteinExistence type="predicted"/>
<protein>
    <recommendedName>
        <fullName evidence="4">F-box domain-containing protein</fullName>
    </recommendedName>
</protein>
<reference evidence="3" key="1">
    <citation type="journal article" date="2012" name="PLoS Genet.">
        <title>The genomes of the fungal plant pathogens Cladosporium fulvum and Dothistroma septosporum reveal adaptation to different hosts and lifestyles but also signatures of common ancestry.</title>
        <authorList>
            <person name="de Wit P.J.G.M."/>
            <person name="van der Burgt A."/>
            <person name="Oekmen B."/>
            <person name="Stergiopoulos I."/>
            <person name="Abd-Elsalam K.A."/>
            <person name="Aerts A.L."/>
            <person name="Bahkali A.H."/>
            <person name="Beenen H.G."/>
            <person name="Chettri P."/>
            <person name="Cox M.P."/>
            <person name="Datema E."/>
            <person name="de Vries R.P."/>
            <person name="Dhillon B."/>
            <person name="Ganley A.R."/>
            <person name="Griffiths S.A."/>
            <person name="Guo Y."/>
            <person name="Hamelin R.C."/>
            <person name="Henrissat B."/>
            <person name="Kabir M.S."/>
            <person name="Jashni M.K."/>
            <person name="Kema G."/>
            <person name="Klaubauf S."/>
            <person name="Lapidus A."/>
            <person name="Levasseur A."/>
            <person name="Lindquist E."/>
            <person name="Mehrabi R."/>
            <person name="Ohm R.A."/>
            <person name="Owen T.J."/>
            <person name="Salamov A."/>
            <person name="Schwelm A."/>
            <person name="Schijlen E."/>
            <person name="Sun H."/>
            <person name="van den Burg H.A."/>
            <person name="van Ham R.C.H.J."/>
            <person name="Zhang S."/>
            <person name="Goodwin S.B."/>
            <person name="Grigoriev I.V."/>
            <person name="Collemare J."/>
            <person name="Bradshaw R.E."/>
        </authorList>
    </citation>
    <scope>NUCLEOTIDE SEQUENCE [LARGE SCALE GENOMIC DNA]</scope>
    <source>
        <strain evidence="3">NZE10 / CBS 128990</strain>
    </source>
</reference>
<sequence length="341" mass="39292">MMDMLPNELLQHIFSFAALDRKHTASLWTSARQVSKPWRVNMAKVYLDLFILTPGRCNIFCGRYDAIVMRISKVLMLELFFDRLEGTDNDRCVFKEDPKSTGRPSKGASEDFKRSYESKKGRLWKRALDQYLGIEEGKAVRRMRYEHPAHIISIYGHSLDSPLPGLEYDIEKRELSFQWEPMFTAFFLEQHELGRLSEGLESYSELADRFAAEQLRPYSGHLRIALMAKRLRQAAANKEKIMTKVRRQRIVKQYQRQHREKGFEFEHDSEIEWKDEPVYVGKIVAANGAGTGRDRTHVPSTHSGSNDEDDEGNNLIEGTALPDSDSSSSGGYEHHDLSDID</sequence>
<evidence type="ECO:0000256" key="1">
    <source>
        <dbReference type="SAM" id="MobiDB-lite"/>
    </source>
</evidence>
<feature type="compositionally biased region" description="Basic and acidic residues" evidence="1">
    <location>
        <begin position="332"/>
        <end position="341"/>
    </location>
</feature>
<dbReference type="AlphaFoldDB" id="N1PF32"/>
<name>N1PF32_DOTSN</name>
<evidence type="ECO:0000313" key="2">
    <source>
        <dbReference type="EMBL" id="EME39921.1"/>
    </source>
</evidence>
<feature type="region of interest" description="Disordered" evidence="1">
    <location>
        <begin position="92"/>
        <end position="114"/>
    </location>
</feature>
<keyword evidence="3" id="KW-1185">Reference proteome</keyword>
<evidence type="ECO:0008006" key="4">
    <source>
        <dbReference type="Google" id="ProtNLM"/>
    </source>
</evidence>
<reference evidence="2 3" key="2">
    <citation type="journal article" date="2012" name="PLoS Pathog.">
        <title>Diverse lifestyles and strategies of plant pathogenesis encoded in the genomes of eighteen Dothideomycetes fungi.</title>
        <authorList>
            <person name="Ohm R.A."/>
            <person name="Feau N."/>
            <person name="Henrissat B."/>
            <person name="Schoch C.L."/>
            <person name="Horwitz B.A."/>
            <person name="Barry K.W."/>
            <person name="Condon B.J."/>
            <person name="Copeland A.C."/>
            <person name="Dhillon B."/>
            <person name="Glaser F."/>
            <person name="Hesse C.N."/>
            <person name="Kosti I."/>
            <person name="LaButti K."/>
            <person name="Lindquist E.A."/>
            <person name="Lucas S."/>
            <person name="Salamov A.A."/>
            <person name="Bradshaw R.E."/>
            <person name="Ciuffetti L."/>
            <person name="Hamelin R.C."/>
            <person name="Kema G.H.J."/>
            <person name="Lawrence C."/>
            <person name="Scott J.A."/>
            <person name="Spatafora J.W."/>
            <person name="Turgeon B.G."/>
            <person name="de Wit P.J.G.M."/>
            <person name="Zhong S."/>
            <person name="Goodwin S.B."/>
            <person name="Grigoriev I.V."/>
        </authorList>
    </citation>
    <scope>NUCLEOTIDE SEQUENCE [LARGE SCALE GENOMIC DNA]</scope>
    <source>
        <strain evidence="3">NZE10 / CBS 128990</strain>
    </source>
</reference>
<dbReference type="STRING" id="675120.N1PF32"/>
<dbReference type="OMA" id="AHIISIY"/>
<feature type="region of interest" description="Disordered" evidence="1">
    <location>
        <begin position="289"/>
        <end position="341"/>
    </location>
</feature>
<dbReference type="EMBL" id="KB446544">
    <property type="protein sequence ID" value="EME39921.1"/>
    <property type="molecule type" value="Genomic_DNA"/>
</dbReference>
<dbReference type="OrthoDB" id="2997776at2759"/>
<dbReference type="HOGENOM" id="CLU_813866_0_0_1"/>
<organism evidence="2 3">
    <name type="scientific">Dothistroma septosporum (strain NZE10 / CBS 128990)</name>
    <name type="common">Red band needle blight fungus</name>
    <name type="synonym">Mycosphaerella pini</name>
    <dbReference type="NCBI Taxonomy" id="675120"/>
    <lineage>
        <taxon>Eukaryota</taxon>
        <taxon>Fungi</taxon>
        <taxon>Dikarya</taxon>
        <taxon>Ascomycota</taxon>
        <taxon>Pezizomycotina</taxon>
        <taxon>Dothideomycetes</taxon>
        <taxon>Dothideomycetidae</taxon>
        <taxon>Mycosphaerellales</taxon>
        <taxon>Mycosphaerellaceae</taxon>
        <taxon>Dothistroma</taxon>
    </lineage>
</organism>
<accession>N1PF32</accession>
<dbReference type="Proteomes" id="UP000016933">
    <property type="component" value="Unassembled WGS sequence"/>
</dbReference>